<organism evidence="3 4">
    <name type="scientific">Salipiger marinus</name>
    <dbReference type="NCBI Taxonomy" id="555512"/>
    <lineage>
        <taxon>Bacteria</taxon>
        <taxon>Pseudomonadati</taxon>
        <taxon>Pseudomonadota</taxon>
        <taxon>Alphaproteobacteria</taxon>
        <taxon>Rhodobacterales</taxon>
        <taxon>Roseobacteraceae</taxon>
        <taxon>Salipiger</taxon>
    </lineage>
</organism>
<dbReference type="STRING" id="555512.SAMN04487993_1006216"/>
<name>A0A1G8LKC7_9RHOB</name>
<keyword evidence="4" id="KW-1185">Reference proteome</keyword>
<accession>A0A1G8LKC7</accession>
<dbReference type="AlphaFoldDB" id="A0A1G8LKC7"/>
<dbReference type="RefSeq" id="WP_131821800.1">
    <property type="nucleotide sequence ID" value="NZ_FNEJ01000006.1"/>
</dbReference>
<keyword evidence="2" id="KW-0472">Membrane</keyword>
<sequence>MDPEWWVERFGTIGLMLAAMVYDRQRLLKDNAQRQERIDRLTDRLIEQSQQNLESSIQREVQTLAQLERISAAIQKGAAG</sequence>
<keyword evidence="2" id="KW-0812">Transmembrane</keyword>
<evidence type="ECO:0000256" key="2">
    <source>
        <dbReference type="SAM" id="Phobius"/>
    </source>
</evidence>
<evidence type="ECO:0000313" key="3">
    <source>
        <dbReference type="EMBL" id="SDI56144.1"/>
    </source>
</evidence>
<dbReference type="EMBL" id="FNEJ01000006">
    <property type="protein sequence ID" value="SDI56144.1"/>
    <property type="molecule type" value="Genomic_DNA"/>
</dbReference>
<reference evidence="4" key="1">
    <citation type="submission" date="2016-10" db="EMBL/GenBank/DDBJ databases">
        <authorList>
            <person name="Varghese N."/>
            <person name="Submissions S."/>
        </authorList>
    </citation>
    <scope>NUCLEOTIDE SEQUENCE [LARGE SCALE GENOMIC DNA]</scope>
    <source>
        <strain evidence="4">DSM 26424</strain>
    </source>
</reference>
<proteinExistence type="predicted"/>
<feature type="transmembrane region" description="Helical" evidence="2">
    <location>
        <begin position="6"/>
        <end position="22"/>
    </location>
</feature>
<evidence type="ECO:0000313" key="4">
    <source>
        <dbReference type="Proteomes" id="UP000199093"/>
    </source>
</evidence>
<dbReference type="Proteomes" id="UP000199093">
    <property type="component" value="Unassembled WGS sequence"/>
</dbReference>
<protein>
    <submittedName>
        <fullName evidence="3">Uncharacterized protein</fullName>
    </submittedName>
</protein>
<keyword evidence="1" id="KW-0175">Coiled coil</keyword>
<keyword evidence="2" id="KW-1133">Transmembrane helix</keyword>
<dbReference type="OrthoDB" id="9855910at2"/>
<gene>
    <name evidence="3" type="ORF">SAMN04487993_1006216</name>
</gene>
<evidence type="ECO:0000256" key="1">
    <source>
        <dbReference type="SAM" id="Coils"/>
    </source>
</evidence>
<feature type="coiled-coil region" evidence="1">
    <location>
        <begin position="24"/>
        <end position="70"/>
    </location>
</feature>